<evidence type="ECO:0000313" key="2">
    <source>
        <dbReference type="Proteomes" id="UP000254400"/>
    </source>
</evidence>
<proteinExistence type="predicted"/>
<evidence type="ECO:0000313" key="1">
    <source>
        <dbReference type="EMBL" id="SUA69562.1"/>
    </source>
</evidence>
<organism evidence="1 2">
    <name type="scientific">Paenibacillus polymyxa</name>
    <name type="common">Bacillus polymyxa</name>
    <dbReference type="NCBI Taxonomy" id="1406"/>
    <lineage>
        <taxon>Bacteria</taxon>
        <taxon>Bacillati</taxon>
        <taxon>Bacillota</taxon>
        <taxon>Bacilli</taxon>
        <taxon>Bacillales</taxon>
        <taxon>Paenibacillaceae</taxon>
        <taxon>Paenibacillus</taxon>
    </lineage>
</organism>
<dbReference type="AlphaFoldDB" id="A0A378XX14"/>
<gene>
    <name evidence="1" type="ORF">NCTC10343_02423</name>
</gene>
<dbReference type="GeneID" id="93345823"/>
<sequence length="46" mass="5373">MALWNHRTSLAGVRMIKRILIESRKQKASYLFDQDSYITDKISNSS</sequence>
<accession>A0A378XX14</accession>
<dbReference type="Proteomes" id="UP000254400">
    <property type="component" value="Unassembled WGS sequence"/>
</dbReference>
<dbReference type="RefSeq" id="WP_016818937.1">
    <property type="nucleotide sequence ID" value="NZ_CP009909.1"/>
</dbReference>
<dbReference type="EMBL" id="UGSC01000001">
    <property type="protein sequence ID" value="SUA69562.1"/>
    <property type="molecule type" value="Genomic_DNA"/>
</dbReference>
<protein>
    <submittedName>
        <fullName evidence="1">Uncharacterized protein</fullName>
    </submittedName>
</protein>
<reference evidence="1 2" key="1">
    <citation type="submission" date="2018-06" db="EMBL/GenBank/DDBJ databases">
        <authorList>
            <consortium name="Pathogen Informatics"/>
            <person name="Doyle S."/>
        </authorList>
    </citation>
    <scope>NUCLEOTIDE SEQUENCE [LARGE SCALE GENOMIC DNA]</scope>
    <source>
        <strain evidence="1 2">NCTC10343</strain>
    </source>
</reference>
<name>A0A378XX14_PAEPO</name>